<evidence type="ECO:0000256" key="4">
    <source>
        <dbReference type="ARBA" id="ARBA00022741"/>
    </source>
</evidence>
<keyword evidence="11" id="KW-1185">Reference proteome</keyword>
<comment type="pathway">
    <text evidence="1 8">Amino-acid biosynthesis; L-arginine biosynthesis; carbamoyl phosphate from bicarbonate: step 1/1.</text>
</comment>
<dbReference type="Gene3D" id="3.40.50.880">
    <property type="match status" value="1"/>
</dbReference>
<dbReference type="AlphaFoldDB" id="H6QBL7"/>
<evidence type="ECO:0000256" key="6">
    <source>
        <dbReference type="ARBA" id="ARBA00022962"/>
    </source>
</evidence>
<evidence type="ECO:0000256" key="8">
    <source>
        <dbReference type="HAMAP-Rule" id="MF_01209"/>
    </source>
</evidence>
<dbReference type="MEROPS" id="C26.A33"/>
<feature type="active site" evidence="8">
    <location>
        <position position="335"/>
    </location>
</feature>
<sequence>MHVDVSGANNRGYLVLEDGTVFVGRLIGAEKTAIGEVVFTTAVVGYPQILTDPSYKGQIIVFTKPLVGNYGVSEDQMESDRIKAEGVVLFEATKPSHYKSVMSLEEWLAASGIPGVARVDTRALVLKLREHGVMMGAVGPEEPGALLEALRKSPRYEELSYVDLVSVQGPVELGEGRLCVGIVDCGVKKSIVKEFLKRGVRVRLVPCRRPEAAFDCDGLFLSNGPGNPQLLDSLASKVAQYAEYKKPLMGICLGHQVIAMAFGARIYKLKFGHRASNKPVRDLRFTGKTYITTHNHGYAVDPEGTELKVWAVQPDDGTVEGLYHERQPVLTTQFHPEASPGPHDTLWIFDKFLGLIERHAGY</sequence>
<dbReference type="EC" id="6.3.5.5" evidence="8"/>
<dbReference type="PANTHER" id="PTHR43418">
    <property type="entry name" value="MULTIFUNCTIONAL TRYPTOPHAN BIOSYNTHESIS PROTEIN-RELATED"/>
    <property type="match status" value="1"/>
</dbReference>
<feature type="active site" evidence="8">
    <location>
        <position position="337"/>
    </location>
</feature>
<feature type="binding site" evidence="8">
    <location>
        <position position="253"/>
    </location>
    <ligand>
        <name>L-glutamine</name>
        <dbReference type="ChEBI" id="CHEBI:58359"/>
    </ligand>
</feature>
<keyword evidence="8" id="KW-0055">Arginine biosynthesis</keyword>
<dbReference type="HAMAP" id="MF_01209">
    <property type="entry name" value="CPSase_S_chain"/>
    <property type="match status" value="1"/>
</dbReference>
<dbReference type="GO" id="GO:0004088">
    <property type="term" value="F:carbamoyl-phosphate synthase (glutamine-hydrolyzing) activity"/>
    <property type="evidence" value="ECO:0007669"/>
    <property type="project" value="UniProtKB-UniRule"/>
</dbReference>
<dbReference type="Gene3D" id="3.50.30.20">
    <property type="entry name" value="Carbamoyl-phosphate synthase small subunit, N-terminal domain"/>
    <property type="match status" value="1"/>
</dbReference>
<dbReference type="KEGG" id="pog:Pogu_2341"/>
<dbReference type="GO" id="GO:0005524">
    <property type="term" value="F:ATP binding"/>
    <property type="evidence" value="ECO:0007669"/>
    <property type="project" value="UniProtKB-UniRule"/>
</dbReference>
<feature type="domain" description="Carbamoyl-phosphate synthase small subunit N-terminal" evidence="9">
    <location>
        <begin position="10"/>
        <end position="139"/>
    </location>
</feature>
<comment type="function">
    <text evidence="8">Small subunit of the glutamine-dependent carbamoyl phosphate synthetase (CPSase). CPSase catalyzes the formation of carbamoyl phosphate from the ammonia moiety of glutamine, carbonate, and phosphate donated by ATP, constituting the first step of 2 biosynthetic pathways, one leading to arginine and/or urea and the other to pyrimidine nucleotides. The small subunit (glutamine amidotransferase) binds and cleaves glutamine to supply the large subunit with the substrate ammonia.</text>
</comment>
<dbReference type="GO" id="GO:0006526">
    <property type="term" value="P:L-arginine biosynthetic process"/>
    <property type="evidence" value="ECO:0007669"/>
    <property type="project" value="UniProtKB-UniRule"/>
</dbReference>
<name>H6QBL7_PYROT</name>
<dbReference type="InterPro" id="IPR029062">
    <property type="entry name" value="Class_I_gatase-like"/>
</dbReference>
<comment type="catalytic activity">
    <reaction evidence="8">
        <text>L-glutamine + H2O = L-glutamate + NH4(+)</text>
        <dbReference type="Rhea" id="RHEA:15889"/>
        <dbReference type="ChEBI" id="CHEBI:15377"/>
        <dbReference type="ChEBI" id="CHEBI:28938"/>
        <dbReference type="ChEBI" id="CHEBI:29985"/>
        <dbReference type="ChEBI" id="CHEBI:58359"/>
    </reaction>
</comment>
<keyword evidence="8" id="KW-0665">Pyrimidine biosynthesis</keyword>
<keyword evidence="4 8" id="KW-0547">Nucleotide-binding</keyword>
<comment type="pathway">
    <text evidence="8">Pyrimidine metabolism; UMP biosynthesis via de novo pathway; (S)-dihydroorotate from bicarbonate: step 1/3.</text>
</comment>
<evidence type="ECO:0000259" key="9">
    <source>
        <dbReference type="SMART" id="SM01097"/>
    </source>
</evidence>
<dbReference type="GO" id="GO:0004359">
    <property type="term" value="F:glutaminase activity"/>
    <property type="evidence" value="ECO:0007669"/>
    <property type="project" value="RHEA"/>
</dbReference>
<feature type="binding site" evidence="8">
    <location>
        <position position="256"/>
    </location>
    <ligand>
        <name>L-glutamine</name>
        <dbReference type="ChEBI" id="CHEBI:58359"/>
    </ligand>
</feature>
<evidence type="ECO:0000313" key="10">
    <source>
        <dbReference type="EMBL" id="AFA40368.1"/>
    </source>
</evidence>
<evidence type="ECO:0000256" key="2">
    <source>
        <dbReference type="ARBA" id="ARBA00007800"/>
    </source>
</evidence>
<comment type="similarity">
    <text evidence="2 8">Belongs to the CarA family.</text>
</comment>
<comment type="catalytic activity">
    <reaction evidence="7 8">
        <text>hydrogencarbonate + L-glutamine + 2 ATP + H2O = carbamoyl phosphate + L-glutamate + 2 ADP + phosphate + 2 H(+)</text>
        <dbReference type="Rhea" id="RHEA:18633"/>
        <dbReference type="ChEBI" id="CHEBI:15377"/>
        <dbReference type="ChEBI" id="CHEBI:15378"/>
        <dbReference type="ChEBI" id="CHEBI:17544"/>
        <dbReference type="ChEBI" id="CHEBI:29985"/>
        <dbReference type="ChEBI" id="CHEBI:30616"/>
        <dbReference type="ChEBI" id="CHEBI:43474"/>
        <dbReference type="ChEBI" id="CHEBI:58228"/>
        <dbReference type="ChEBI" id="CHEBI:58359"/>
        <dbReference type="ChEBI" id="CHEBI:456216"/>
        <dbReference type="EC" id="6.3.5.5"/>
    </reaction>
</comment>
<dbReference type="SMART" id="SM01097">
    <property type="entry name" value="CPSase_sm_chain"/>
    <property type="match status" value="1"/>
</dbReference>
<dbReference type="eggNOG" id="arCOG00064">
    <property type="taxonomic scope" value="Archaea"/>
</dbReference>
<feature type="binding site" evidence="8">
    <location>
        <position position="297"/>
    </location>
    <ligand>
        <name>L-glutamine</name>
        <dbReference type="ChEBI" id="CHEBI:58359"/>
    </ligand>
</feature>
<dbReference type="PRINTS" id="PR00097">
    <property type="entry name" value="ANTSNTHASEII"/>
</dbReference>
<accession>H6QBL7</accession>
<feature type="region of interest" description="CPSase" evidence="8">
    <location>
        <begin position="1"/>
        <end position="177"/>
    </location>
</feature>
<dbReference type="UniPathway" id="UPA00068">
    <property type="reaction ID" value="UER00171"/>
</dbReference>
<feature type="binding site" evidence="8">
    <location>
        <position position="54"/>
    </location>
    <ligand>
        <name>L-glutamine</name>
        <dbReference type="ChEBI" id="CHEBI:58359"/>
    </ligand>
</feature>
<evidence type="ECO:0000256" key="3">
    <source>
        <dbReference type="ARBA" id="ARBA00022598"/>
    </source>
</evidence>
<dbReference type="PRINTS" id="PR00096">
    <property type="entry name" value="GATASE"/>
</dbReference>
<feature type="binding site" evidence="8">
    <location>
        <position position="295"/>
    </location>
    <ligand>
        <name>L-glutamine</name>
        <dbReference type="ChEBI" id="CHEBI:58359"/>
    </ligand>
</feature>
<dbReference type="NCBIfam" id="NF009475">
    <property type="entry name" value="PRK12838.1"/>
    <property type="match status" value="1"/>
</dbReference>
<evidence type="ECO:0000256" key="7">
    <source>
        <dbReference type="ARBA" id="ARBA00048816"/>
    </source>
</evidence>
<comment type="subunit">
    <text evidence="8">Composed of two chains; the small (or glutamine) chain promotes the hydrolysis of glutamine to ammonia, which is used by the large (or ammonia) chain to synthesize carbamoyl phosphate. Tetramer of heterodimers (alpha,beta)4.</text>
</comment>
<dbReference type="UniPathway" id="UPA00070">
    <property type="reaction ID" value="UER00115"/>
</dbReference>
<dbReference type="Pfam" id="PF00988">
    <property type="entry name" value="CPSase_sm_chain"/>
    <property type="match status" value="1"/>
</dbReference>
<dbReference type="STRING" id="698757.Pogu_2341"/>
<dbReference type="GO" id="GO:0044205">
    <property type="term" value="P:'de novo' UMP biosynthetic process"/>
    <property type="evidence" value="ECO:0007669"/>
    <property type="project" value="UniProtKB-UniRule"/>
</dbReference>
<keyword evidence="5 8" id="KW-0067">ATP-binding</keyword>
<reference evidence="10 11" key="1">
    <citation type="journal article" date="2012" name="Stand. Genomic Sci.">
        <title>Complete genome sequence of Pyrobaculum oguniense.</title>
        <authorList>
            <person name="Bernick D.L."/>
            <person name="Karplus K."/>
            <person name="Lui L.M."/>
            <person name="Coker J.K."/>
            <person name="Murphy J.N."/>
            <person name="Chan P.P."/>
            <person name="Cozen A.E."/>
            <person name="Lowe T.M."/>
        </authorList>
    </citation>
    <scope>NUCLEOTIDE SEQUENCE [LARGE SCALE GENOMIC DNA]</scope>
    <source>
        <strain evidence="10 11">TE7</strain>
    </source>
</reference>
<evidence type="ECO:0000313" key="11">
    <source>
        <dbReference type="Proteomes" id="UP000009062"/>
    </source>
</evidence>
<feature type="binding site" evidence="8">
    <location>
        <position position="224"/>
    </location>
    <ligand>
        <name>L-glutamine</name>
        <dbReference type="ChEBI" id="CHEBI:58359"/>
    </ligand>
</feature>
<dbReference type="PROSITE" id="PS51273">
    <property type="entry name" value="GATASE_TYPE_1"/>
    <property type="match status" value="1"/>
</dbReference>
<dbReference type="NCBIfam" id="TIGR01368">
    <property type="entry name" value="CPSaseIIsmall"/>
    <property type="match status" value="1"/>
</dbReference>
<dbReference type="InterPro" id="IPR017926">
    <property type="entry name" value="GATASE"/>
</dbReference>
<feature type="binding site" evidence="8">
    <location>
        <position position="226"/>
    </location>
    <ligand>
        <name>L-glutamine</name>
        <dbReference type="ChEBI" id="CHEBI:58359"/>
    </ligand>
</feature>
<dbReference type="InterPro" id="IPR036480">
    <property type="entry name" value="CarbP_synth_ssu_N_sf"/>
</dbReference>
<dbReference type="InterPro" id="IPR006274">
    <property type="entry name" value="CarbamoylP_synth_ssu"/>
</dbReference>
<proteinExistence type="inferred from homology"/>
<evidence type="ECO:0000256" key="1">
    <source>
        <dbReference type="ARBA" id="ARBA00005077"/>
    </source>
</evidence>
<feature type="binding site" evidence="8">
    <location>
        <position position="298"/>
    </location>
    <ligand>
        <name>L-glutamine</name>
        <dbReference type="ChEBI" id="CHEBI:58359"/>
    </ligand>
</feature>
<dbReference type="GO" id="GO:0006541">
    <property type="term" value="P:glutamine metabolic process"/>
    <property type="evidence" value="ECO:0007669"/>
    <property type="project" value="InterPro"/>
</dbReference>
<keyword evidence="3 8" id="KW-0436">Ligase</keyword>
<dbReference type="PANTHER" id="PTHR43418:SF7">
    <property type="entry name" value="CARBAMOYL-PHOSPHATE SYNTHASE SMALL CHAIN"/>
    <property type="match status" value="1"/>
</dbReference>
<organism evidence="10 11">
    <name type="scientific">Pyrobaculum oguniense (strain DSM 13380 / JCM 10595 / TE7)</name>
    <dbReference type="NCBI Taxonomy" id="698757"/>
    <lineage>
        <taxon>Archaea</taxon>
        <taxon>Thermoproteota</taxon>
        <taxon>Thermoprotei</taxon>
        <taxon>Thermoproteales</taxon>
        <taxon>Thermoproteaceae</taxon>
        <taxon>Pyrobaculum</taxon>
    </lineage>
</organism>
<dbReference type="SUPFAM" id="SSF52317">
    <property type="entry name" value="Class I glutamine amidotransferase-like"/>
    <property type="match status" value="1"/>
</dbReference>
<dbReference type="GO" id="GO:0006207">
    <property type="term" value="P:'de novo' pyrimidine nucleobase biosynthetic process"/>
    <property type="evidence" value="ECO:0007669"/>
    <property type="project" value="InterPro"/>
</dbReference>
<evidence type="ECO:0000256" key="5">
    <source>
        <dbReference type="ARBA" id="ARBA00022840"/>
    </source>
</evidence>
<keyword evidence="6 8" id="KW-0315">Glutamine amidotransferase</keyword>
<dbReference type="HOGENOM" id="CLU_035901_1_1_2"/>
<dbReference type="Pfam" id="PF00117">
    <property type="entry name" value="GATase"/>
    <property type="match status" value="1"/>
</dbReference>
<keyword evidence="8" id="KW-0028">Amino-acid biosynthesis</keyword>
<dbReference type="Proteomes" id="UP000009062">
    <property type="component" value="Chromosome"/>
</dbReference>
<dbReference type="InterPro" id="IPR002474">
    <property type="entry name" value="CarbamoylP_synth_ssu_N"/>
</dbReference>
<dbReference type="CDD" id="cd01744">
    <property type="entry name" value="GATase1_CPSase"/>
    <property type="match status" value="1"/>
</dbReference>
<protein>
    <recommendedName>
        <fullName evidence="8">Carbamoyl phosphate synthase small chain</fullName>
        <ecNumber evidence="8">6.3.5.5</ecNumber>
    </recommendedName>
    <alternativeName>
        <fullName evidence="8">Carbamoyl phosphate synthetase glutamine chain</fullName>
    </alternativeName>
</protein>
<dbReference type="SUPFAM" id="SSF52021">
    <property type="entry name" value="Carbamoyl phosphate synthetase, small subunit N-terminal domain"/>
    <property type="match status" value="1"/>
</dbReference>
<dbReference type="EMBL" id="CP003316">
    <property type="protein sequence ID" value="AFA40368.1"/>
    <property type="molecule type" value="Genomic_DNA"/>
</dbReference>
<gene>
    <name evidence="8" type="primary">carA</name>
    <name evidence="10" type="ordered locus">Pogu_2341</name>
</gene>
<dbReference type="InterPro" id="IPR035686">
    <property type="entry name" value="CPSase_GATase1"/>
</dbReference>
<dbReference type="PRINTS" id="PR00099">
    <property type="entry name" value="CPSGATASE"/>
</dbReference>
<dbReference type="InterPro" id="IPR050472">
    <property type="entry name" value="Anth_synth/Amidotransfase"/>
</dbReference>
<feature type="active site" description="Nucleophile" evidence="8">
    <location>
        <position position="252"/>
    </location>
</feature>